<feature type="domain" description="MATH" evidence="2">
    <location>
        <begin position="55"/>
        <end position="195"/>
    </location>
</feature>
<protein>
    <recommendedName>
        <fullName evidence="5">USP domain-containing protein</fullName>
    </recommendedName>
</protein>
<dbReference type="PROSITE" id="PS50144">
    <property type="entry name" value="MATH"/>
    <property type="match status" value="1"/>
</dbReference>
<evidence type="ECO:0000256" key="1">
    <source>
        <dbReference type="SAM" id="MobiDB-lite"/>
    </source>
</evidence>
<dbReference type="GO" id="GO:0005634">
    <property type="term" value="C:nucleus"/>
    <property type="evidence" value="ECO:0007669"/>
    <property type="project" value="TreeGrafter"/>
</dbReference>
<dbReference type="Pfam" id="PF22486">
    <property type="entry name" value="MATH_2"/>
    <property type="match status" value="1"/>
</dbReference>
<dbReference type="GO" id="GO:0005829">
    <property type="term" value="C:cytosol"/>
    <property type="evidence" value="ECO:0007669"/>
    <property type="project" value="TreeGrafter"/>
</dbReference>
<feature type="domain" description="USP" evidence="3">
    <location>
        <begin position="222"/>
        <end position="493"/>
    </location>
</feature>
<reference evidence="4" key="1">
    <citation type="journal article" date="2014" name="Genome Announc.">
        <title>De novo whole-genome sequence and genome annotation of Lichtheimia ramosa.</title>
        <authorList>
            <person name="Linde J."/>
            <person name="Schwartze V."/>
            <person name="Binder U."/>
            <person name="Lass-Florl C."/>
            <person name="Voigt K."/>
            <person name="Horn F."/>
        </authorList>
    </citation>
    <scope>NUCLEOTIDE SEQUENCE</scope>
    <source>
        <strain evidence="4">JMRC FSU:6197</strain>
    </source>
</reference>
<dbReference type="AlphaFoldDB" id="A0A077WYL2"/>
<dbReference type="SUPFAM" id="SSF54001">
    <property type="entry name" value="Cysteine proteinases"/>
    <property type="match status" value="1"/>
</dbReference>
<evidence type="ECO:0000313" key="4">
    <source>
        <dbReference type="EMBL" id="CDS12365.1"/>
    </source>
</evidence>
<dbReference type="Pfam" id="PF00443">
    <property type="entry name" value="UCH"/>
    <property type="match status" value="1"/>
</dbReference>
<dbReference type="GO" id="GO:0016579">
    <property type="term" value="P:protein deubiquitination"/>
    <property type="evidence" value="ECO:0007669"/>
    <property type="project" value="InterPro"/>
</dbReference>
<evidence type="ECO:0000259" key="2">
    <source>
        <dbReference type="PROSITE" id="PS50144"/>
    </source>
</evidence>
<proteinExistence type="predicted"/>
<sequence>MSSYQDYDTPPPYEPPQQSAVPLDQPPPAALSVIDDYERIINEKLDPVQENVTELKCVHWVIDNFDELPDEVHGPTFEVGGHKWYVELHPRGNNNYGVDDYASIYLVWDGPSSKDEKGKKTIFGDYACAQFVFCMSTPRYPTNYKSSGTHHRFTTDSNTWGYARHTMLNETTTRDPETNREAFLEDGKKIRITTIVRVFDDSTGLLWIDDSCFVSRDMTGYIGFKHEGTLSYLHCILQFLFAIKDFRKAVYAVPTEGQEPTRHIALALQRLFYQMQHSDKPVSVLELTKAFGWSSLDLYVAHDCVEFFDVLLGSLHRSYITDTTIPNLFESVIRQKDGYAKRQYVLQLNTVDCTSLDASFVEAVKTSFTIETLPPVLLIQLKHWKLNTQTRSFEKVYDRFTYPQEIDMGLYIDKKNDTSNGSHKYVLFSVIMHDGTMSQGVNYIYIKPDMDKDNWYKFDGDKVYPAKVDNVLDPRSGLKADKNTAYVLGYIRKSRLSSVLADVQPKEIPSHVMVSTLVDALDKHQPFRS</sequence>
<dbReference type="InterPro" id="IPR002083">
    <property type="entry name" value="MATH/TRAF_dom"/>
</dbReference>
<organism evidence="4">
    <name type="scientific">Lichtheimia ramosa</name>
    <dbReference type="NCBI Taxonomy" id="688394"/>
    <lineage>
        <taxon>Eukaryota</taxon>
        <taxon>Fungi</taxon>
        <taxon>Fungi incertae sedis</taxon>
        <taxon>Mucoromycota</taxon>
        <taxon>Mucoromycotina</taxon>
        <taxon>Mucoromycetes</taxon>
        <taxon>Mucorales</taxon>
        <taxon>Lichtheimiaceae</taxon>
        <taxon>Lichtheimia</taxon>
    </lineage>
</organism>
<accession>A0A077WYL2</accession>
<dbReference type="Gene3D" id="3.90.70.10">
    <property type="entry name" value="Cysteine proteinases"/>
    <property type="match status" value="2"/>
</dbReference>
<name>A0A077WYL2_9FUNG</name>
<dbReference type="InterPro" id="IPR028889">
    <property type="entry name" value="USP"/>
</dbReference>
<dbReference type="EMBL" id="LK023357">
    <property type="protein sequence ID" value="CDS12365.1"/>
    <property type="molecule type" value="Genomic_DNA"/>
</dbReference>
<evidence type="ECO:0000259" key="3">
    <source>
        <dbReference type="PROSITE" id="PS50235"/>
    </source>
</evidence>
<feature type="region of interest" description="Disordered" evidence="1">
    <location>
        <begin position="1"/>
        <end position="27"/>
    </location>
</feature>
<dbReference type="GO" id="GO:0004843">
    <property type="term" value="F:cysteine-type deubiquitinase activity"/>
    <property type="evidence" value="ECO:0007669"/>
    <property type="project" value="InterPro"/>
</dbReference>
<dbReference type="InterPro" id="IPR038765">
    <property type="entry name" value="Papain-like_cys_pep_sf"/>
</dbReference>
<gene>
    <name evidence="4" type="ORF">LRAMOSA04560</name>
</gene>
<dbReference type="InterPro" id="IPR001394">
    <property type="entry name" value="Peptidase_C19_UCH"/>
</dbReference>
<dbReference type="PANTHER" id="PTHR24006">
    <property type="entry name" value="UBIQUITIN CARBOXYL-TERMINAL HYDROLASE"/>
    <property type="match status" value="1"/>
</dbReference>
<dbReference type="SUPFAM" id="SSF49599">
    <property type="entry name" value="TRAF domain-like"/>
    <property type="match status" value="1"/>
</dbReference>
<dbReference type="InterPro" id="IPR050164">
    <property type="entry name" value="Peptidase_C19"/>
</dbReference>
<dbReference type="OrthoDB" id="289038at2759"/>
<dbReference type="Gene3D" id="2.60.210.10">
    <property type="entry name" value="Apoptosis, Tumor Necrosis Factor Receptor Associated Protein 2, Chain A"/>
    <property type="match status" value="1"/>
</dbReference>
<evidence type="ECO:0008006" key="5">
    <source>
        <dbReference type="Google" id="ProtNLM"/>
    </source>
</evidence>
<dbReference type="InterPro" id="IPR008974">
    <property type="entry name" value="TRAF-like"/>
</dbReference>
<dbReference type="PROSITE" id="PS50235">
    <property type="entry name" value="USP_3"/>
    <property type="match status" value="1"/>
</dbReference>